<dbReference type="InterPro" id="IPR015020">
    <property type="entry name" value="Rv2525c-like_Glyco_Hydro-like"/>
</dbReference>
<evidence type="ECO:0000313" key="4">
    <source>
        <dbReference type="Proteomes" id="UP000703038"/>
    </source>
</evidence>
<organism evidence="3 4">
    <name type="scientific">Rhodococcoides corynebacterioides</name>
    <dbReference type="NCBI Taxonomy" id="53972"/>
    <lineage>
        <taxon>Bacteria</taxon>
        <taxon>Bacillati</taxon>
        <taxon>Actinomycetota</taxon>
        <taxon>Actinomycetes</taxon>
        <taxon>Mycobacteriales</taxon>
        <taxon>Nocardiaceae</taxon>
        <taxon>Rhodococcoides</taxon>
    </lineage>
</organism>
<proteinExistence type="predicted"/>
<dbReference type="Proteomes" id="UP000703038">
    <property type="component" value="Unassembled WGS sequence"/>
</dbReference>
<dbReference type="PROSITE" id="PS51318">
    <property type="entry name" value="TAT"/>
    <property type="match status" value="1"/>
</dbReference>
<dbReference type="SUPFAM" id="SSF51445">
    <property type="entry name" value="(Trans)glycosidases"/>
    <property type="match status" value="1"/>
</dbReference>
<feature type="signal peptide" evidence="1">
    <location>
        <begin position="1"/>
        <end position="30"/>
    </location>
</feature>
<feature type="chain" id="PRO_5046936274" description="Rv2525c-like glycoside hydrolase-like domain-containing protein" evidence="1">
    <location>
        <begin position="31"/>
        <end position="243"/>
    </location>
</feature>
<keyword evidence="4" id="KW-1185">Reference proteome</keyword>
<reference evidence="3 4" key="1">
    <citation type="submission" date="2021-01" db="EMBL/GenBank/DDBJ databases">
        <title>Genomics of switchgrass bacterial isolates.</title>
        <authorList>
            <person name="Shade A."/>
        </authorList>
    </citation>
    <scope>NUCLEOTIDE SEQUENCE [LARGE SCALE GENOMIC DNA]</scope>
    <source>
        <strain evidence="3 4">PvP111</strain>
    </source>
</reference>
<sequence length="243" mass="24978">MSRRQLFRYAAAGSVAVGVTGVAARGVASAAPAAPAALGTIVDYAGGVPSASAIAAAGHLGAIRYVSDRRPGAAWMTGKPMTAAEADELTAAGLQVVSCYQFGKGATADWRGGFAAGVKHATRGLEVHTEAGGPADRPIYASIDDNPTAVEFAAMIAPYLLGWQSVVGAENTGVYANSPTIDLAAAAGLGAWYWQHNWGTPKGYVNPAAHLHQIEIDKRAIDGVGVDVNTVLREDYGQWSLSA</sequence>
<accession>A0ABS2KPU9</accession>
<name>A0ABS2KPU9_9NOCA</name>
<protein>
    <recommendedName>
        <fullName evidence="2">Rv2525c-like glycoside hydrolase-like domain-containing protein</fullName>
    </recommendedName>
</protein>
<dbReference type="InterPro" id="IPR006311">
    <property type="entry name" value="TAT_signal"/>
</dbReference>
<dbReference type="Gene3D" id="3.20.20.80">
    <property type="entry name" value="Glycosidases"/>
    <property type="match status" value="1"/>
</dbReference>
<evidence type="ECO:0000313" key="3">
    <source>
        <dbReference type="EMBL" id="MBM7413996.1"/>
    </source>
</evidence>
<evidence type="ECO:0000259" key="2">
    <source>
        <dbReference type="Pfam" id="PF08924"/>
    </source>
</evidence>
<dbReference type="InterPro" id="IPR017853">
    <property type="entry name" value="GH"/>
</dbReference>
<evidence type="ECO:0000256" key="1">
    <source>
        <dbReference type="SAM" id="SignalP"/>
    </source>
</evidence>
<comment type="caution">
    <text evidence="3">The sequence shown here is derived from an EMBL/GenBank/DDBJ whole genome shotgun (WGS) entry which is preliminary data.</text>
</comment>
<dbReference type="EMBL" id="JAFBBK010000001">
    <property type="protein sequence ID" value="MBM7413996.1"/>
    <property type="molecule type" value="Genomic_DNA"/>
</dbReference>
<feature type="domain" description="Rv2525c-like glycoside hydrolase-like" evidence="2">
    <location>
        <begin position="53"/>
        <end position="231"/>
    </location>
</feature>
<dbReference type="Pfam" id="PF08924">
    <property type="entry name" value="Rv2525c_GlyHyd-like"/>
    <property type="match status" value="1"/>
</dbReference>
<keyword evidence="1" id="KW-0732">Signal</keyword>
<gene>
    <name evidence="3" type="ORF">JOE42_000729</name>
</gene>